<proteinExistence type="predicted"/>
<sequence length="151" mass="17021">MNRLLLSSYTWSQPVESASSLLVPPGAGWCRLRPVKTDRSEFNVEVKVNQNSRERKTCACEKTRELLGGFLGLQIRIFCSGPTYFAQWLCGLDLDTVNQRPSAVVSFSLQMFWWCLRRESLMSLRPISQAGSKAFGKTWRCHACGRLASPG</sequence>
<accession>A0AAE1DBN2</accession>
<dbReference type="AlphaFoldDB" id="A0AAE1DBN2"/>
<evidence type="ECO:0000313" key="2">
    <source>
        <dbReference type="Proteomes" id="UP001283361"/>
    </source>
</evidence>
<protein>
    <submittedName>
        <fullName evidence="1">Uncharacterized protein</fullName>
    </submittedName>
</protein>
<name>A0AAE1DBN2_9GAST</name>
<gene>
    <name evidence="1" type="ORF">RRG08_004360</name>
</gene>
<evidence type="ECO:0000313" key="1">
    <source>
        <dbReference type="EMBL" id="KAK3763995.1"/>
    </source>
</evidence>
<comment type="caution">
    <text evidence="1">The sequence shown here is derived from an EMBL/GenBank/DDBJ whole genome shotgun (WGS) entry which is preliminary data.</text>
</comment>
<dbReference type="EMBL" id="JAWDGP010004477">
    <property type="protein sequence ID" value="KAK3763995.1"/>
    <property type="molecule type" value="Genomic_DNA"/>
</dbReference>
<organism evidence="1 2">
    <name type="scientific">Elysia crispata</name>
    <name type="common">lettuce slug</name>
    <dbReference type="NCBI Taxonomy" id="231223"/>
    <lineage>
        <taxon>Eukaryota</taxon>
        <taxon>Metazoa</taxon>
        <taxon>Spiralia</taxon>
        <taxon>Lophotrochozoa</taxon>
        <taxon>Mollusca</taxon>
        <taxon>Gastropoda</taxon>
        <taxon>Heterobranchia</taxon>
        <taxon>Euthyneura</taxon>
        <taxon>Panpulmonata</taxon>
        <taxon>Sacoglossa</taxon>
        <taxon>Placobranchoidea</taxon>
        <taxon>Plakobranchidae</taxon>
        <taxon>Elysia</taxon>
    </lineage>
</organism>
<reference evidence="1" key="1">
    <citation type="journal article" date="2023" name="G3 (Bethesda)">
        <title>A reference genome for the long-term kleptoplast-retaining sea slug Elysia crispata morphotype clarki.</title>
        <authorList>
            <person name="Eastman K.E."/>
            <person name="Pendleton A.L."/>
            <person name="Shaikh M.A."/>
            <person name="Suttiyut T."/>
            <person name="Ogas R."/>
            <person name="Tomko P."/>
            <person name="Gavelis G."/>
            <person name="Widhalm J.R."/>
            <person name="Wisecaver J.H."/>
        </authorList>
    </citation>
    <scope>NUCLEOTIDE SEQUENCE</scope>
    <source>
        <strain evidence="1">ECLA1</strain>
    </source>
</reference>
<dbReference type="Proteomes" id="UP001283361">
    <property type="component" value="Unassembled WGS sequence"/>
</dbReference>
<keyword evidence="2" id="KW-1185">Reference proteome</keyword>